<gene>
    <name evidence="8" type="ORF">Adt_03606</name>
</gene>
<keyword evidence="5" id="KW-0067">ATP-binding</keyword>
<proteinExistence type="predicted"/>
<dbReference type="InterPro" id="IPR011009">
    <property type="entry name" value="Kinase-like_dom_sf"/>
</dbReference>
<evidence type="ECO:0000256" key="5">
    <source>
        <dbReference type="ARBA" id="ARBA00022840"/>
    </source>
</evidence>
<dbReference type="EMBL" id="JBFOLK010000001">
    <property type="protein sequence ID" value="KAL2542628.1"/>
    <property type="molecule type" value="Genomic_DNA"/>
</dbReference>
<evidence type="ECO:0000256" key="4">
    <source>
        <dbReference type="ARBA" id="ARBA00022777"/>
    </source>
</evidence>
<dbReference type="Gene3D" id="1.10.510.10">
    <property type="entry name" value="Transferase(Phosphotransferase) domain 1"/>
    <property type="match status" value="1"/>
</dbReference>
<dbReference type="PROSITE" id="PS50011">
    <property type="entry name" value="PROTEIN_KINASE_DOM"/>
    <property type="match status" value="1"/>
</dbReference>
<evidence type="ECO:0000256" key="6">
    <source>
        <dbReference type="SAM" id="MobiDB-lite"/>
    </source>
</evidence>
<evidence type="ECO:0000259" key="7">
    <source>
        <dbReference type="PROSITE" id="PS50011"/>
    </source>
</evidence>
<feature type="compositionally biased region" description="Basic and acidic residues" evidence="6">
    <location>
        <begin position="34"/>
        <end position="45"/>
    </location>
</feature>
<dbReference type="GO" id="GO:0004674">
    <property type="term" value="F:protein serine/threonine kinase activity"/>
    <property type="evidence" value="ECO:0007669"/>
    <property type="project" value="UniProtKB-KW"/>
</dbReference>
<dbReference type="InterPro" id="IPR050494">
    <property type="entry name" value="Ser_Thr_dual-spec_kinase"/>
</dbReference>
<dbReference type="PANTHER" id="PTHR24058">
    <property type="entry name" value="DUAL SPECIFICITY PROTEIN KINASE"/>
    <property type="match status" value="1"/>
</dbReference>
<organism evidence="8 9">
    <name type="scientific">Abeliophyllum distichum</name>
    <dbReference type="NCBI Taxonomy" id="126358"/>
    <lineage>
        <taxon>Eukaryota</taxon>
        <taxon>Viridiplantae</taxon>
        <taxon>Streptophyta</taxon>
        <taxon>Embryophyta</taxon>
        <taxon>Tracheophyta</taxon>
        <taxon>Spermatophyta</taxon>
        <taxon>Magnoliopsida</taxon>
        <taxon>eudicotyledons</taxon>
        <taxon>Gunneridae</taxon>
        <taxon>Pentapetalae</taxon>
        <taxon>asterids</taxon>
        <taxon>lamiids</taxon>
        <taxon>Lamiales</taxon>
        <taxon>Oleaceae</taxon>
        <taxon>Forsythieae</taxon>
        <taxon>Abeliophyllum</taxon>
    </lineage>
</organism>
<keyword evidence="9" id="KW-1185">Reference proteome</keyword>
<evidence type="ECO:0000256" key="2">
    <source>
        <dbReference type="ARBA" id="ARBA00022679"/>
    </source>
</evidence>
<keyword evidence="3" id="KW-0547">Nucleotide-binding</keyword>
<sequence>MHRRNSETDHGGRSRNDPGNASSKSNPPETDGENLGREDNNKDEYQEMIAMQVAEQEEDELERIREESRKQRQAILEKYKNQSLQQQDGTHSKDIVKEHDQVAAADVPENFEGHAENEDAYVANPSFSIGKSPSQNGLSAFERVPGTGGLGKGTPQSETSDDMFYDDIFGESPAGIRRKGKEGLGVERSGLHDNWDEAEGCYGYLFGEILDGRYKVIAAHGKGVFSAVVRAKDLKAKPGDHEEVAIKIIRNNETMYKTGMEELIVLKKLVGADPEDKRHCVRYLSNFKYRNHLCLVLESLHMNLREVLKKFGRNIGLKLTAVRAYSKQLFIALKHLKKLWSSF</sequence>
<keyword evidence="4 8" id="KW-0418">Kinase</keyword>
<dbReference type="Gene3D" id="3.30.200.20">
    <property type="entry name" value="Phosphorylase Kinase, domain 1"/>
    <property type="match status" value="1"/>
</dbReference>
<feature type="domain" description="Protein kinase" evidence="7">
    <location>
        <begin position="214"/>
        <end position="343"/>
    </location>
</feature>
<protein>
    <submittedName>
        <fullName evidence="8">Protein kinase superfamily protein</fullName>
    </submittedName>
</protein>
<evidence type="ECO:0000313" key="8">
    <source>
        <dbReference type="EMBL" id="KAL2542628.1"/>
    </source>
</evidence>
<feature type="compositionally biased region" description="Basic and acidic residues" evidence="6">
    <location>
        <begin position="62"/>
        <end position="80"/>
    </location>
</feature>
<feature type="compositionally biased region" description="Polar residues" evidence="6">
    <location>
        <begin position="17"/>
        <end position="28"/>
    </location>
</feature>
<comment type="caution">
    <text evidence="8">The sequence shown here is derived from an EMBL/GenBank/DDBJ whole genome shotgun (WGS) entry which is preliminary data.</text>
</comment>
<evidence type="ECO:0000256" key="3">
    <source>
        <dbReference type="ARBA" id="ARBA00022741"/>
    </source>
</evidence>
<evidence type="ECO:0000313" key="9">
    <source>
        <dbReference type="Proteomes" id="UP001604336"/>
    </source>
</evidence>
<dbReference type="InterPro" id="IPR000719">
    <property type="entry name" value="Prot_kinase_dom"/>
</dbReference>
<keyword evidence="1" id="KW-0723">Serine/threonine-protein kinase</keyword>
<dbReference type="GO" id="GO:0005524">
    <property type="term" value="F:ATP binding"/>
    <property type="evidence" value="ECO:0007669"/>
    <property type="project" value="UniProtKB-KW"/>
</dbReference>
<accession>A0ABD1W1E4</accession>
<dbReference type="AlphaFoldDB" id="A0ABD1W1E4"/>
<dbReference type="PANTHER" id="PTHR24058:SF103">
    <property type="entry name" value="SERINE_THREONINE-PROTEIN KINASE PRP4 HOMOLOG"/>
    <property type="match status" value="1"/>
</dbReference>
<keyword evidence="2" id="KW-0808">Transferase</keyword>
<reference evidence="9" key="1">
    <citation type="submission" date="2024-07" db="EMBL/GenBank/DDBJ databases">
        <title>Two chromosome-level genome assemblies of Korean endemic species Abeliophyllum distichum and Forsythia ovata (Oleaceae).</title>
        <authorList>
            <person name="Jang H."/>
        </authorList>
    </citation>
    <scope>NUCLEOTIDE SEQUENCE [LARGE SCALE GENOMIC DNA]</scope>
</reference>
<evidence type="ECO:0000256" key="1">
    <source>
        <dbReference type="ARBA" id="ARBA00022527"/>
    </source>
</evidence>
<name>A0ABD1W1E4_9LAMI</name>
<dbReference type="SUPFAM" id="SSF56112">
    <property type="entry name" value="Protein kinase-like (PK-like)"/>
    <property type="match status" value="1"/>
</dbReference>
<feature type="region of interest" description="Disordered" evidence="6">
    <location>
        <begin position="133"/>
        <end position="165"/>
    </location>
</feature>
<feature type="region of interest" description="Disordered" evidence="6">
    <location>
        <begin position="1"/>
        <end position="90"/>
    </location>
</feature>
<feature type="compositionally biased region" description="Basic and acidic residues" evidence="6">
    <location>
        <begin position="1"/>
        <end position="16"/>
    </location>
</feature>
<dbReference type="Proteomes" id="UP001604336">
    <property type="component" value="Unassembled WGS sequence"/>
</dbReference>